<gene>
    <name evidence="2" type="ORF">V5N11_003829</name>
</gene>
<protein>
    <submittedName>
        <fullName evidence="2">F-box/kelch-repeat protein</fullName>
    </submittedName>
</protein>
<feature type="region of interest" description="Disordered" evidence="1">
    <location>
        <begin position="1"/>
        <end position="29"/>
    </location>
</feature>
<sequence>MSPPLKKFKKRSFSKAIEPPQEANDPSSPSLSYLPDEIVLNCLQLDDVIYAFYFQKGLMWFDVRRKVWDKVIGVKGLDAKFDDVALMTEYDGKLVIFWSETDHPFHPTKKELRCVVMALDWVGEEIRGTIEWSGIVATMPNDLYEFHNCFVISDD</sequence>
<organism evidence="2 3">
    <name type="scientific">Cardamine amara subsp. amara</name>
    <dbReference type="NCBI Taxonomy" id="228776"/>
    <lineage>
        <taxon>Eukaryota</taxon>
        <taxon>Viridiplantae</taxon>
        <taxon>Streptophyta</taxon>
        <taxon>Embryophyta</taxon>
        <taxon>Tracheophyta</taxon>
        <taxon>Spermatophyta</taxon>
        <taxon>Magnoliopsida</taxon>
        <taxon>eudicotyledons</taxon>
        <taxon>Gunneridae</taxon>
        <taxon>Pentapetalae</taxon>
        <taxon>rosids</taxon>
        <taxon>malvids</taxon>
        <taxon>Brassicales</taxon>
        <taxon>Brassicaceae</taxon>
        <taxon>Cardamineae</taxon>
        <taxon>Cardamine</taxon>
    </lineage>
</organism>
<feature type="compositionally biased region" description="Basic residues" evidence="1">
    <location>
        <begin position="1"/>
        <end position="13"/>
    </location>
</feature>
<dbReference type="AlphaFoldDB" id="A0ABD0ZWY7"/>
<dbReference type="Proteomes" id="UP001558713">
    <property type="component" value="Unassembled WGS sequence"/>
</dbReference>
<reference evidence="2 3" key="1">
    <citation type="submission" date="2024-04" db="EMBL/GenBank/DDBJ databases">
        <title>Genome assembly C_amara_ONT_v2.</title>
        <authorList>
            <person name="Yant L."/>
            <person name="Moore C."/>
            <person name="Slenker M."/>
        </authorList>
    </citation>
    <scope>NUCLEOTIDE SEQUENCE [LARGE SCALE GENOMIC DNA]</scope>
    <source>
        <tissue evidence="2">Leaf</tissue>
    </source>
</reference>
<evidence type="ECO:0000313" key="2">
    <source>
        <dbReference type="EMBL" id="KAL1191995.1"/>
    </source>
</evidence>
<dbReference type="EMBL" id="JBANAX010000837">
    <property type="protein sequence ID" value="KAL1191995.1"/>
    <property type="molecule type" value="Genomic_DNA"/>
</dbReference>
<keyword evidence="3" id="KW-1185">Reference proteome</keyword>
<name>A0ABD0ZWY7_CARAN</name>
<evidence type="ECO:0000256" key="1">
    <source>
        <dbReference type="SAM" id="MobiDB-lite"/>
    </source>
</evidence>
<accession>A0ABD0ZWY7</accession>
<comment type="caution">
    <text evidence="2">The sequence shown here is derived from an EMBL/GenBank/DDBJ whole genome shotgun (WGS) entry which is preliminary data.</text>
</comment>
<evidence type="ECO:0000313" key="3">
    <source>
        <dbReference type="Proteomes" id="UP001558713"/>
    </source>
</evidence>
<proteinExistence type="predicted"/>